<dbReference type="Gene3D" id="2.70.130.10">
    <property type="entry name" value="Mannose-6-phosphate receptor binding domain"/>
    <property type="match status" value="1"/>
</dbReference>
<dbReference type="PANTHER" id="PTHR12630:SF1">
    <property type="entry name" value="GLUCOSIDASE 2 SUBUNIT BETA"/>
    <property type="match status" value="1"/>
</dbReference>
<dbReference type="STRING" id="5627.A0A1C7LPQ6"/>
<dbReference type="InterPro" id="IPR039794">
    <property type="entry name" value="Gtb1-like"/>
</dbReference>
<keyword evidence="5" id="KW-0175">Coiled coil</keyword>
<keyword evidence="3" id="KW-0256">Endoplasmic reticulum</keyword>
<dbReference type="InterPro" id="IPR044865">
    <property type="entry name" value="MRH_dom"/>
</dbReference>
<gene>
    <name evidence="9" type="ORF">A0H81_13434</name>
</gene>
<protein>
    <recommendedName>
        <fullName evidence="1">Glucosidase 2 subunit beta</fullName>
    </recommendedName>
</protein>
<organism evidence="9 10">
    <name type="scientific">Grifola frondosa</name>
    <name type="common">Maitake</name>
    <name type="synonym">Polyporus frondosus</name>
    <dbReference type="NCBI Taxonomy" id="5627"/>
    <lineage>
        <taxon>Eukaryota</taxon>
        <taxon>Fungi</taxon>
        <taxon>Dikarya</taxon>
        <taxon>Basidiomycota</taxon>
        <taxon>Agaricomycotina</taxon>
        <taxon>Agaricomycetes</taxon>
        <taxon>Polyporales</taxon>
        <taxon>Grifolaceae</taxon>
        <taxon>Grifola</taxon>
    </lineage>
</organism>
<proteinExistence type="predicted"/>
<evidence type="ECO:0000256" key="2">
    <source>
        <dbReference type="ARBA" id="ARBA00022729"/>
    </source>
</evidence>
<evidence type="ECO:0000313" key="9">
    <source>
        <dbReference type="EMBL" id="OBZ66538.1"/>
    </source>
</evidence>
<dbReference type="AlphaFoldDB" id="A0A1C7LPQ6"/>
<dbReference type="OMA" id="YENGQHC"/>
<feature type="coiled-coil region" evidence="5">
    <location>
        <begin position="150"/>
        <end position="184"/>
    </location>
</feature>
<dbReference type="Proteomes" id="UP000092993">
    <property type="component" value="Unassembled WGS sequence"/>
</dbReference>
<dbReference type="GO" id="GO:0006491">
    <property type="term" value="P:N-glycan processing"/>
    <property type="evidence" value="ECO:0007669"/>
    <property type="project" value="TreeGrafter"/>
</dbReference>
<feature type="compositionally biased region" description="Acidic residues" evidence="6">
    <location>
        <begin position="276"/>
        <end position="291"/>
    </location>
</feature>
<evidence type="ECO:0000256" key="1">
    <source>
        <dbReference type="ARBA" id="ARBA00022387"/>
    </source>
</evidence>
<dbReference type="InterPro" id="IPR028146">
    <property type="entry name" value="PRKCSH_N"/>
</dbReference>
<feature type="domain" description="MRH" evidence="8">
    <location>
        <begin position="427"/>
        <end position="534"/>
    </location>
</feature>
<evidence type="ECO:0000313" key="10">
    <source>
        <dbReference type="Proteomes" id="UP000092993"/>
    </source>
</evidence>
<evidence type="ECO:0000256" key="7">
    <source>
        <dbReference type="SAM" id="SignalP"/>
    </source>
</evidence>
<dbReference type="GO" id="GO:0017177">
    <property type="term" value="C:glucosidase II complex"/>
    <property type="evidence" value="ECO:0007669"/>
    <property type="project" value="TreeGrafter"/>
</dbReference>
<feature type="region of interest" description="Disordered" evidence="6">
    <location>
        <begin position="272"/>
        <end position="291"/>
    </location>
</feature>
<sequence length="545" mass="61331">MLPWLLLLLPFPVIADYEKPHGVSPSLVSRYVPVTKGSSTVWECLDGSRTIKWSAVNDDYCDCPDGSDEPGTGACPDTLFYCENIGHIASHIPSSRVRDGLCEPECCDGSDELPGVCNNVCKEVGEAYRENEAAERKLRKTGSKIRASYISFAQKEKNRLQDTIVASEREIAFKEKEVARLKDIADRTESLSAATLEHKKQSPLYLSLIIHSRALKSLQREHKKHLEREKALGEILDSLRSGYNPNYQDMAVLEAVRGWEYHAGLPHINDVVKDDESTEEEGSDEVNAEQKEELEEGMWTPEQLEHQLDGLLTTEYEALLLEHDKHNGSPTSPALLYDLTAYIPDAILPQYEAVRDTVFSWLQTVGLARAATPDTSADTSRARQAFHDAERSLDLAKKEKQKNQEELDRLFDLEWFGAEGEWKKLDHTCLEKNIGDYIYEVCWFDEARQKPTKGGSTHSLGRFAAWNDAPGVQPGSPEYYSKQHYTRGTKCWNGPMRSVDLVLSCGIENALLSVVELEKCEYQFMVTTPALCLPPDNPTGKKEEL</sequence>
<evidence type="ECO:0000256" key="6">
    <source>
        <dbReference type="SAM" id="MobiDB-lite"/>
    </source>
</evidence>
<feature type="chain" id="PRO_5012475479" description="Glucosidase 2 subunit beta" evidence="7">
    <location>
        <begin position="16"/>
        <end position="545"/>
    </location>
</feature>
<evidence type="ECO:0000256" key="4">
    <source>
        <dbReference type="ARBA" id="ARBA00023157"/>
    </source>
</evidence>
<dbReference type="InterPro" id="IPR009011">
    <property type="entry name" value="Man6P_isomerase_rcpt-bd_dom_sf"/>
</dbReference>
<keyword evidence="10" id="KW-1185">Reference proteome</keyword>
<dbReference type="SUPFAM" id="SSF50911">
    <property type="entry name" value="Mannose 6-phosphate receptor domain"/>
    <property type="match status" value="1"/>
</dbReference>
<dbReference type="PROSITE" id="PS51914">
    <property type="entry name" value="MRH"/>
    <property type="match status" value="1"/>
</dbReference>
<dbReference type="Pfam" id="PF12999">
    <property type="entry name" value="PRKCSH-like"/>
    <property type="match status" value="1"/>
</dbReference>
<evidence type="ECO:0000259" key="8">
    <source>
        <dbReference type="PROSITE" id="PS51914"/>
    </source>
</evidence>
<name>A0A1C7LPQ6_GRIFR</name>
<evidence type="ECO:0000256" key="5">
    <source>
        <dbReference type="SAM" id="Coils"/>
    </source>
</evidence>
<dbReference type="PANTHER" id="PTHR12630">
    <property type="entry name" value="N-LINKED OLIGOSACCHARIDE PROCESSING"/>
    <property type="match status" value="1"/>
</dbReference>
<dbReference type="OrthoDB" id="28322at2759"/>
<feature type="signal peptide" evidence="7">
    <location>
        <begin position="1"/>
        <end position="15"/>
    </location>
</feature>
<keyword evidence="4" id="KW-1015">Disulfide bond</keyword>
<dbReference type="EMBL" id="LUGG01000029">
    <property type="protein sequence ID" value="OBZ66538.1"/>
    <property type="molecule type" value="Genomic_DNA"/>
</dbReference>
<dbReference type="InterPro" id="IPR036607">
    <property type="entry name" value="PRKCSH"/>
</dbReference>
<feature type="coiled-coil region" evidence="5">
    <location>
        <begin position="386"/>
        <end position="413"/>
    </location>
</feature>
<dbReference type="Pfam" id="PF13015">
    <property type="entry name" value="PRKCSH_1"/>
    <property type="match status" value="1"/>
</dbReference>
<comment type="caution">
    <text evidence="9">The sequence shown here is derived from an EMBL/GenBank/DDBJ whole genome shotgun (WGS) entry which is preliminary data.</text>
</comment>
<reference evidence="9 10" key="1">
    <citation type="submission" date="2016-03" db="EMBL/GenBank/DDBJ databases">
        <title>Whole genome sequencing of Grifola frondosa 9006-11.</title>
        <authorList>
            <person name="Min B."/>
            <person name="Park H."/>
            <person name="Kim J.-G."/>
            <person name="Cho H."/>
            <person name="Oh Y.-L."/>
            <person name="Kong W.-S."/>
            <person name="Choi I.-G."/>
        </authorList>
    </citation>
    <scope>NUCLEOTIDE SEQUENCE [LARGE SCALE GENOMIC DNA]</scope>
    <source>
        <strain evidence="9 10">9006-11</strain>
    </source>
</reference>
<accession>A0A1C7LPQ6</accession>
<evidence type="ECO:0000256" key="3">
    <source>
        <dbReference type="ARBA" id="ARBA00022824"/>
    </source>
</evidence>
<keyword evidence="2 7" id="KW-0732">Signal</keyword>